<feature type="domain" description="GGDEF" evidence="3">
    <location>
        <begin position="253"/>
        <end position="386"/>
    </location>
</feature>
<dbReference type="EMBL" id="WUMK01000001">
    <property type="protein sequence ID" value="MXN43745.1"/>
    <property type="molecule type" value="Genomic_DNA"/>
</dbReference>
<dbReference type="PROSITE" id="PS50883">
    <property type="entry name" value="EAL"/>
    <property type="match status" value="1"/>
</dbReference>
<dbReference type="SUPFAM" id="SSF141868">
    <property type="entry name" value="EAL domain-like"/>
    <property type="match status" value="1"/>
</dbReference>
<dbReference type="CDD" id="cd01948">
    <property type="entry name" value="EAL"/>
    <property type="match status" value="1"/>
</dbReference>
<organism evidence="4 5">
    <name type="scientific">Shinella kummerowiae</name>
    <dbReference type="NCBI Taxonomy" id="417745"/>
    <lineage>
        <taxon>Bacteria</taxon>
        <taxon>Pseudomonadati</taxon>
        <taxon>Pseudomonadota</taxon>
        <taxon>Alphaproteobacteria</taxon>
        <taxon>Hyphomicrobiales</taxon>
        <taxon>Rhizobiaceae</taxon>
        <taxon>Shinella</taxon>
    </lineage>
</organism>
<keyword evidence="1" id="KW-0472">Membrane</keyword>
<accession>A0A6N8S3S7</accession>
<evidence type="ECO:0000259" key="2">
    <source>
        <dbReference type="PROSITE" id="PS50883"/>
    </source>
</evidence>
<dbReference type="Pfam" id="PF00990">
    <property type="entry name" value="GGDEF"/>
    <property type="match status" value="1"/>
</dbReference>
<dbReference type="PROSITE" id="PS50887">
    <property type="entry name" value="GGDEF"/>
    <property type="match status" value="1"/>
</dbReference>
<keyword evidence="5" id="KW-1185">Reference proteome</keyword>
<dbReference type="PANTHER" id="PTHR44757:SF2">
    <property type="entry name" value="BIOFILM ARCHITECTURE MAINTENANCE PROTEIN MBAA"/>
    <property type="match status" value="1"/>
</dbReference>
<name>A0A6N8S3S7_9HYPH</name>
<dbReference type="InterPro" id="IPR052155">
    <property type="entry name" value="Biofilm_reg_signaling"/>
</dbReference>
<dbReference type="Pfam" id="PF00563">
    <property type="entry name" value="EAL"/>
    <property type="match status" value="1"/>
</dbReference>
<dbReference type="NCBIfam" id="TIGR00254">
    <property type="entry name" value="GGDEF"/>
    <property type="match status" value="1"/>
</dbReference>
<dbReference type="InterPro" id="IPR029787">
    <property type="entry name" value="Nucleotide_cyclase"/>
</dbReference>
<proteinExistence type="predicted"/>
<dbReference type="InterPro" id="IPR001633">
    <property type="entry name" value="EAL_dom"/>
</dbReference>
<sequence>MKIPRLNASGLLWIRFPAMLGLLAVMLVVGQDGVKKVADGINLRLFNSARFEEATRSEMEFNDLLNKAYRFTQGDGTVSREDVRFALDIFWSRMDTLRTASYRDALASGEVRETAIVSRVFASLPRLDAAVLALEAGNPASYKQVGDFAMEFQAPLLEYSDRSYTARRNQLRELVEKERQSLDDLRSIQIEFVGLSCLVLIYVLVELSLSRRINRRLKVALEDKRRLLASDHLTGIANRRHFEEALAEQSMQGSFAVVLVDLDGFKGVNDTLGHAAGDHVLKAVAEILDSLRLEGDIVSRLGGDEFAILLDGSRERARHYAEAAVARVSTGCFFDGKPVRISASLGIAHIDDARMGATPEQMMRDADAALYVAKAAGRNCIRFTTPDIMAMSHRKQALQVEIRSAIETGQIDVAFQPIVSLADGRVTSLEALVRWEHPDLGLIDPHELVVAAEQASEILPLTLFVIERACNIRSTLGACGRDLQVAVNVSPRLLTLERFSDAVIDVVHRHAVQRGGLLLELTEDAMMDESETVLRNIEHLRDGGIDFAVDDFGRGYSNLGRLAGLEFRRVKLDKSLIDNVTSSARTVDIVRGIGRMAADLGMDVVAEGVETAEQFAALQSLGIPFAQGYHFARPMKPLLLLPFLLGKPLPVEKRTLRAVR</sequence>
<dbReference type="SMART" id="SM00267">
    <property type="entry name" value="GGDEF"/>
    <property type="match status" value="1"/>
</dbReference>
<reference evidence="4 5" key="1">
    <citation type="submission" date="2019-12" db="EMBL/GenBank/DDBJ databases">
        <title>Shinella kummerowiae sp. nov., a symbiotic bacterium isolated from root nodules of the herbal legume Kummerowia stipulacea.</title>
        <authorList>
            <person name="Gao J."/>
        </authorList>
    </citation>
    <scope>NUCLEOTIDE SEQUENCE [LARGE SCALE GENOMIC DNA]</scope>
    <source>
        <strain evidence="4 5">CCBAU 25048</strain>
    </source>
</reference>
<dbReference type="RefSeq" id="WP_160856753.1">
    <property type="nucleotide sequence ID" value="NZ_WUMK01000001.1"/>
</dbReference>
<dbReference type="Gene3D" id="3.30.70.270">
    <property type="match status" value="1"/>
</dbReference>
<evidence type="ECO:0000313" key="4">
    <source>
        <dbReference type="EMBL" id="MXN43745.1"/>
    </source>
</evidence>
<dbReference type="InterPro" id="IPR035919">
    <property type="entry name" value="EAL_sf"/>
</dbReference>
<comment type="caution">
    <text evidence="4">The sequence shown here is derived from an EMBL/GenBank/DDBJ whole genome shotgun (WGS) entry which is preliminary data.</text>
</comment>
<dbReference type="InterPro" id="IPR000160">
    <property type="entry name" value="GGDEF_dom"/>
</dbReference>
<evidence type="ECO:0000313" key="5">
    <source>
        <dbReference type="Proteomes" id="UP000435802"/>
    </source>
</evidence>
<dbReference type="SMART" id="SM00052">
    <property type="entry name" value="EAL"/>
    <property type="match status" value="1"/>
</dbReference>
<gene>
    <name evidence="4" type="ORF">GR138_01000</name>
</gene>
<feature type="transmembrane region" description="Helical" evidence="1">
    <location>
        <begin position="12"/>
        <end position="30"/>
    </location>
</feature>
<dbReference type="Proteomes" id="UP000435802">
    <property type="component" value="Unassembled WGS sequence"/>
</dbReference>
<dbReference type="InterPro" id="IPR043128">
    <property type="entry name" value="Rev_trsase/Diguanyl_cyclase"/>
</dbReference>
<dbReference type="PANTHER" id="PTHR44757">
    <property type="entry name" value="DIGUANYLATE CYCLASE DGCP"/>
    <property type="match status" value="1"/>
</dbReference>
<dbReference type="SUPFAM" id="SSF55073">
    <property type="entry name" value="Nucleotide cyclase"/>
    <property type="match status" value="1"/>
</dbReference>
<keyword evidence="1" id="KW-1133">Transmembrane helix</keyword>
<dbReference type="Gene3D" id="3.20.20.450">
    <property type="entry name" value="EAL domain"/>
    <property type="match status" value="1"/>
</dbReference>
<dbReference type="OrthoDB" id="9814202at2"/>
<keyword evidence="1" id="KW-0812">Transmembrane</keyword>
<feature type="domain" description="EAL" evidence="2">
    <location>
        <begin position="395"/>
        <end position="648"/>
    </location>
</feature>
<evidence type="ECO:0000259" key="3">
    <source>
        <dbReference type="PROSITE" id="PS50887"/>
    </source>
</evidence>
<protein>
    <submittedName>
        <fullName evidence="4">EAL domain-containing protein</fullName>
    </submittedName>
</protein>
<dbReference type="CDD" id="cd01949">
    <property type="entry name" value="GGDEF"/>
    <property type="match status" value="1"/>
</dbReference>
<dbReference type="AlphaFoldDB" id="A0A6N8S3S7"/>
<evidence type="ECO:0000256" key="1">
    <source>
        <dbReference type="SAM" id="Phobius"/>
    </source>
</evidence>